<evidence type="ECO:0000259" key="3">
    <source>
        <dbReference type="Pfam" id="PF16177"/>
    </source>
</evidence>
<dbReference type="AlphaFoldDB" id="A0A7G2ITQ2"/>
<sequence length="178" mass="19817">MSYSEFYQRSITQPESFWAEQAQRIDWQQPYTQALDHSNPPFARWFCGGTTNLCHNAIDRWLEKQPDALALIAVSSETEEERTFTFRQLYDEVNVAAAMLLSLGVQRGDRVLVYMPMIAEAHITLLACARIGAIHSVVFGGFASHSVAARIDDARPVVIVSADAGRAGARSCRIKAAR</sequence>
<evidence type="ECO:0000313" key="5">
    <source>
        <dbReference type="Proteomes" id="UP000019194"/>
    </source>
</evidence>
<dbReference type="Pfam" id="PF00501">
    <property type="entry name" value="AMP-binding"/>
    <property type="match status" value="1"/>
</dbReference>
<reference evidence="4 5" key="1">
    <citation type="submission" date="2013-10" db="EMBL/GenBank/DDBJ databases">
        <title>Antibiotic resistance diversity of beta-lactamase producers in the General Hospital Vienna.</title>
        <authorList>
            <person name="Barisic I."/>
            <person name="Mitteregger D."/>
            <person name="Hirschl A.M."/>
            <person name="Noehammer C."/>
            <person name="Wiesinger-Mayr H."/>
        </authorList>
    </citation>
    <scope>NUCLEOTIDE SEQUENCE [LARGE SCALE GENOMIC DNA]</scope>
    <source>
        <strain evidence="4 5">ISC11</strain>
    </source>
</reference>
<dbReference type="InterPro" id="IPR042099">
    <property type="entry name" value="ANL_N_sf"/>
</dbReference>
<evidence type="ECO:0000313" key="4">
    <source>
        <dbReference type="EMBL" id="CDL40537.1"/>
    </source>
</evidence>
<dbReference type="Pfam" id="PF16177">
    <property type="entry name" value="ACAS_N"/>
    <property type="match status" value="1"/>
</dbReference>
<dbReference type="Proteomes" id="UP000019194">
    <property type="component" value="Unassembled WGS sequence"/>
</dbReference>
<accession>A0A7G2ITQ2</accession>
<dbReference type="EC" id="6.2.1.17" evidence="4"/>
<dbReference type="PANTHER" id="PTHR43347">
    <property type="entry name" value="ACYL-COA SYNTHETASE"/>
    <property type="match status" value="1"/>
</dbReference>
<dbReference type="InterPro" id="IPR000873">
    <property type="entry name" value="AMP-dep_synth/lig_dom"/>
</dbReference>
<comment type="caution">
    <text evidence="4">The sequence shown here is derived from an EMBL/GenBank/DDBJ whole genome shotgun (WGS) entry which is preliminary data.</text>
</comment>
<dbReference type="EMBL" id="CBWP010000074">
    <property type="protein sequence ID" value="CDL40537.1"/>
    <property type="molecule type" value="Genomic_DNA"/>
</dbReference>
<keyword evidence="4" id="KW-0436">Ligase</keyword>
<organism evidence="4 5">
    <name type="scientific">Citrobacter freundii</name>
    <dbReference type="NCBI Taxonomy" id="546"/>
    <lineage>
        <taxon>Bacteria</taxon>
        <taxon>Pseudomonadati</taxon>
        <taxon>Pseudomonadota</taxon>
        <taxon>Gammaproteobacteria</taxon>
        <taxon>Enterobacterales</taxon>
        <taxon>Enterobacteriaceae</taxon>
        <taxon>Citrobacter</taxon>
        <taxon>Citrobacter freundii complex</taxon>
    </lineage>
</organism>
<evidence type="ECO:0000256" key="1">
    <source>
        <dbReference type="ARBA" id="ARBA00006432"/>
    </source>
</evidence>
<feature type="domain" description="Acetyl-coenzyme A synthetase N-terminal" evidence="3">
    <location>
        <begin position="3"/>
        <end position="57"/>
    </location>
</feature>
<evidence type="ECO:0000259" key="2">
    <source>
        <dbReference type="Pfam" id="PF00501"/>
    </source>
</evidence>
<dbReference type="Gene3D" id="3.40.50.12780">
    <property type="entry name" value="N-terminal domain of ligase-like"/>
    <property type="match status" value="1"/>
</dbReference>
<name>A0A7G2ITQ2_CITFR</name>
<dbReference type="GO" id="GO:0050218">
    <property type="term" value="F:propionate-CoA ligase activity"/>
    <property type="evidence" value="ECO:0007669"/>
    <property type="project" value="UniProtKB-EC"/>
</dbReference>
<dbReference type="PANTHER" id="PTHR43347:SF3">
    <property type="entry name" value="ACYL-COA SYNTHETASE SHORT-CHAIN FAMILY MEMBER 3, MITOCHONDRIAL"/>
    <property type="match status" value="1"/>
</dbReference>
<comment type="similarity">
    <text evidence="1">Belongs to the ATP-dependent AMP-binding enzyme family.</text>
</comment>
<feature type="domain" description="AMP-dependent synthetase/ligase" evidence="2">
    <location>
        <begin position="59"/>
        <end position="161"/>
    </location>
</feature>
<protein>
    <submittedName>
        <fullName evidence="4">Propionate--CoA ligase</fullName>
        <ecNumber evidence="4">6.2.1.17</ecNumber>
    </submittedName>
</protein>
<dbReference type="InterPro" id="IPR032387">
    <property type="entry name" value="ACAS_N"/>
</dbReference>
<proteinExistence type="inferred from homology"/>
<dbReference type="SUPFAM" id="SSF56801">
    <property type="entry name" value="Acetyl-CoA synthetase-like"/>
    <property type="match status" value="1"/>
</dbReference>